<keyword evidence="2" id="KW-0479">Metal-binding</keyword>
<evidence type="ECO:0000256" key="3">
    <source>
        <dbReference type="ARBA" id="ARBA00023004"/>
    </source>
</evidence>
<evidence type="ECO:0000256" key="2">
    <source>
        <dbReference type="ARBA" id="ARBA00022723"/>
    </source>
</evidence>
<gene>
    <name evidence="6" type="ORF">BK007_03165</name>
</gene>
<evidence type="ECO:0000313" key="7">
    <source>
        <dbReference type="Proteomes" id="UP000232806"/>
    </source>
</evidence>
<dbReference type="InterPro" id="IPR027417">
    <property type="entry name" value="P-loop_NTPase"/>
</dbReference>
<dbReference type="Pfam" id="PF03205">
    <property type="entry name" value="MobB"/>
    <property type="match status" value="1"/>
</dbReference>
<sequence>MKIVSVAGTKNTGKTTLVTLLVSELVKRGYKVGTVKHTHVKLDVEGKDTWKHRKAGAEIVVGAGREETFFIVNKDMGLEKIINSVEQLDEVDFLVLEGYKPASYAKISTSPLDDPFSLAQVDVRELDDESTGKLVDLVEERSFGKLPNMNCGDCGYENCHDLALAMVKGEAKEDLCVMKQMEDVILKVNGNRVPLNPFVNKFIENTFLGMISTLKIKEHGEPKKIELQIQHDK</sequence>
<accession>A0A2H4VAL3</accession>
<name>A0A2H4VAL3_9EURY</name>
<dbReference type="GO" id="GO:0046872">
    <property type="term" value="F:metal ion binding"/>
    <property type="evidence" value="ECO:0007669"/>
    <property type="project" value="UniProtKB-KW"/>
</dbReference>
<dbReference type="PANTHER" id="PTHR40072:SF1">
    <property type="entry name" value="MOLYBDOPTERIN-GUANINE DINUCLEOTIDE BIOSYNTHESIS ADAPTER PROTEIN"/>
    <property type="match status" value="1"/>
</dbReference>
<dbReference type="GO" id="GO:0006777">
    <property type="term" value="P:Mo-molybdopterin cofactor biosynthetic process"/>
    <property type="evidence" value="ECO:0007669"/>
    <property type="project" value="InterPro"/>
</dbReference>
<proteinExistence type="predicted"/>
<keyword evidence="4" id="KW-0411">Iron-sulfur</keyword>
<keyword evidence="1" id="KW-0004">4Fe-4S</keyword>
<dbReference type="OrthoDB" id="9014at2157"/>
<evidence type="ECO:0000313" key="6">
    <source>
        <dbReference type="EMBL" id="AUB55110.1"/>
    </source>
</evidence>
<dbReference type="Gene3D" id="3.40.50.300">
    <property type="entry name" value="P-loop containing nucleotide triphosphate hydrolases"/>
    <property type="match status" value="1"/>
</dbReference>
<feature type="domain" description="4Fe-4S" evidence="5">
    <location>
        <begin position="133"/>
        <end position="193"/>
    </location>
</feature>
<dbReference type="Gene3D" id="1.10.15.40">
    <property type="entry name" value="Electron transport complex subunit B, putative Fe-S cluster"/>
    <property type="match status" value="1"/>
</dbReference>
<protein>
    <submittedName>
        <fullName evidence="6">Molybdopterin-guanine dinucleotide biosynthesis protein B</fullName>
    </submittedName>
</protein>
<dbReference type="GO" id="GO:0051539">
    <property type="term" value="F:4 iron, 4 sulfur cluster binding"/>
    <property type="evidence" value="ECO:0007669"/>
    <property type="project" value="UniProtKB-KW"/>
</dbReference>
<organism evidence="6 7">
    <name type="scientific">Methanobacterium subterraneum</name>
    <dbReference type="NCBI Taxonomy" id="59277"/>
    <lineage>
        <taxon>Archaea</taxon>
        <taxon>Methanobacteriati</taxon>
        <taxon>Methanobacteriota</taxon>
        <taxon>Methanomada group</taxon>
        <taxon>Methanobacteria</taxon>
        <taxon>Methanobacteriales</taxon>
        <taxon>Methanobacteriaceae</taxon>
        <taxon>Methanobacterium</taxon>
    </lineage>
</organism>
<dbReference type="NCBIfam" id="TIGR00176">
    <property type="entry name" value="mobB"/>
    <property type="match status" value="1"/>
</dbReference>
<evidence type="ECO:0000259" key="5">
    <source>
        <dbReference type="PROSITE" id="PS51656"/>
    </source>
</evidence>
<keyword evidence="3" id="KW-0408">Iron</keyword>
<dbReference type="Pfam" id="PF04060">
    <property type="entry name" value="FeS"/>
    <property type="match status" value="1"/>
</dbReference>
<dbReference type="PANTHER" id="PTHR40072">
    <property type="entry name" value="MOLYBDOPTERIN-GUANINE DINUCLEOTIDE BIOSYNTHESIS ADAPTER PROTEIN-RELATED"/>
    <property type="match status" value="1"/>
</dbReference>
<dbReference type="Proteomes" id="UP000232806">
    <property type="component" value="Chromosome"/>
</dbReference>
<evidence type="ECO:0000256" key="4">
    <source>
        <dbReference type="ARBA" id="ARBA00023014"/>
    </source>
</evidence>
<dbReference type="EMBL" id="CP017766">
    <property type="protein sequence ID" value="AUB55110.1"/>
    <property type="molecule type" value="Genomic_DNA"/>
</dbReference>
<dbReference type="InterPro" id="IPR007202">
    <property type="entry name" value="4Fe-4S_dom"/>
</dbReference>
<dbReference type="PROSITE" id="PS51656">
    <property type="entry name" value="4FE4S"/>
    <property type="match status" value="1"/>
</dbReference>
<dbReference type="SUPFAM" id="SSF52540">
    <property type="entry name" value="P-loop containing nucleoside triphosphate hydrolases"/>
    <property type="match status" value="1"/>
</dbReference>
<dbReference type="GeneID" id="35120561"/>
<dbReference type="InterPro" id="IPR004435">
    <property type="entry name" value="MobB_dom"/>
</dbReference>
<dbReference type="InterPro" id="IPR052539">
    <property type="entry name" value="MGD_biosynthesis_adapter"/>
</dbReference>
<dbReference type="AlphaFoldDB" id="A0A2H4VAL3"/>
<reference evidence="6 7" key="1">
    <citation type="submission" date="2016-10" db="EMBL/GenBank/DDBJ databases">
        <title>Comparative genomics between deep and shallow subseafloor isolates.</title>
        <authorList>
            <person name="Ishii S."/>
            <person name="Miller J.R."/>
            <person name="Sutton G."/>
            <person name="Suzuki S."/>
            <person name="Methe B."/>
            <person name="Inagaki F."/>
            <person name="Imachi H."/>
        </authorList>
    </citation>
    <scope>NUCLEOTIDE SEQUENCE [LARGE SCALE GENOMIC DNA]</scope>
    <source>
        <strain evidence="6 7">MO-MB1</strain>
    </source>
</reference>
<dbReference type="RefSeq" id="WP_100905088.1">
    <property type="nucleotide sequence ID" value="NZ_CP017766.1"/>
</dbReference>
<dbReference type="GO" id="GO:0005525">
    <property type="term" value="F:GTP binding"/>
    <property type="evidence" value="ECO:0007669"/>
    <property type="project" value="InterPro"/>
</dbReference>
<evidence type="ECO:0000256" key="1">
    <source>
        <dbReference type="ARBA" id="ARBA00022485"/>
    </source>
</evidence>